<reference evidence="8 9" key="1">
    <citation type="submission" date="2012-12" db="EMBL/GenBank/DDBJ databases">
        <title>Genome assembly of Fulvivirga imtechensis AK7.</title>
        <authorList>
            <person name="Nupur N."/>
            <person name="Khatri I."/>
            <person name="Kumar R."/>
            <person name="Subramanian S."/>
            <person name="Pinnaka A."/>
        </authorList>
    </citation>
    <scope>NUCLEOTIDE SEQUENCE [LARGE SCALE GENOMIC DNA]</scope>
    <source>
        <strain evidence="8 9">AK7</strain>
    </source>
</reference>
<keyword evidence="4 6" id="KW-0119">Carbohydrate metabolism</keyword>
<evidence type="ECO:0000313" key="8">
    <source>
        <dbReference type="EMBL" id="ELR73641.1"/>
    </source>
</evidence>
<dbReference type="CDD" id="cd11344">
    <property type="entry name" value="AmyAc_GlgE_like"/>
    <property type="match status" value="1"/>
</dbReference>
<feature type="binding site" evidence="6">
    <location>
        <position position="352"/>
    </location>
    <ligand>
        <name>alpha-maltose 1-phosphate</name>
        <dbReference type="ChEBI" id="CHEBI:63576"/>
    </ligand>
</feature>
<dbReference type="Gene3D" id="3.20.20.80">
    <property type="entry name" value="Glycosidases"/>
    <property type="match status" value="1"/>
</dbReference>
<feature type="binding site" evidence="6">
    <location>
        <position position="257"/>
    </location>
    <ligand>
        <name>alpha-maltose 1-phosphate</name>
        <dbReference type="ChEBI" id="CHEBI:63576"/>
    </ligand>
</feature>
<dbReference type="STRING" id="1237149.C900_02045"/>
<feature type="active site" description="Proton donor" evidence="6">
    <location>
        <position position="417"/>
    </location>
</feature>
<keyword evidence="3 6" id="KW-0808">Transferase</keyword>
<dbReference type="HAMAP" id="MF_02124">
    <property type="entry name" value="GlgE"/>
    <property type="match status" value="1"/>
</dbReference>
<dbReference type="eggNOG" id="COG0366">
    <property type="taxonomic scope" value="Bacteria"/>
</dbReference>
<feature type="domain" description="Glycosyl hydrolase family 13 catalytic" evidence="7">
    <location>
        <begin position="205"/>
        <end position="554"/>
    </location>
</feature>
<dbReference type="RefSeq" id="WP_009577664.1">
    <property type="nucleotide sequence ID" value="NZ_AMZN01000003.1"/>
</dbReference>
<dbReference type="InterPro" id="IPR049171">
    <property type="entry name" value="GLGE_C"/>
</dbReference>
<dbReference type="InterPro" id="IPR013780">
    <property type="entry name" value="Glyco_hydro_b"/>
</dbReference>
<dbReference type="InterPro" id="IPR013783">
    <property type="entry name" value="Ig-like_fold"/>
</dbReference>
<evidence type="ECO:0000256" key="5">
    <source>
        <dbReference type="ARBA" id="ARBA00048735"/>
    </source>
</evidence>
<dbReference type="Gene3D" id="1.20.58.80">
    <property type="entry name" value="Phosphotransferase system, lactose/cellobiose-type IIA subunit"/>
    <property type="match status" value="1"/>
</dbReference>
<dbReference type="InterPro" id="IPR017853">
    <property type="entry name" value="GH"/>
</dbReference>
<dbReference type="EMBL" id="AMZN01000003">
    <property type="protein sequence ID" value="ELR73641.1"/>
    <property type="molecule type" value="Genomic_DNA"/>
</dbReference>
<dbReference type="InterPro" id="IPR026585">
    <property type="entry name" value="GlgE"/>
</dbReference>
<comment type="caution">
    <text evidence="8">The sequence shown here is derived from an EMBL/GenBank/DDBJ whole genome shotgun (WGS) entry which is preliminary data.</text>
</comment>
<dbReference type="OrthoDB" id="9805159at2"/>
<dbReference type="Gene3D" id="2.60.40.1180">
    <property type="entry name" value="Golgi alpha-mannosidase II"/>
    <property type="match status" value="1"/>
</dbReference>
<feature type="site" description="Transition state stabilizer" evidence="6">
    <location>
        <position position="475"/>
    </location>
</feature>
<keyword evidence="2 6" id="KW-0328">Glycosyltransferase</keyword>
<feature type="binding site" evidence="6">
    <location>
        <position position="389"/>
    </location>
    <ligand>
        <name>alpha-maltose 1-phosphate</name>
        <dbReference type="ChEBI" id="CHEBI:63576"/>
    </ligand>
</feature>
<dbReference type="SUPFAM" id="SSF51445">
    <property type="entry name" value="(Trans)glycosidases"/>
    <property type="match status" value="1"/>
</dbReference>
<dbReference type="AlphaFoldDB" id="L8JX34"/>
<comment type="function">
    <text evidence="6">Maltosyltransferase that uses maltose 1-phosphate (M1P) as the sugar donor to elongate linear or branched alpha-(1-&gt;4)-glucans. Is involved in a branched alpha-glucan biosynthetic pathway from trehalose, together with TreS, Mak and GlgB.</text>
</comment>
<dbReference type="InterPro" id="IPR021828">
    <property type="entry name" value="GlgE_dom_N/S"/>
</dbReference>
<dbReference type="GO" id="GO:0016758">
    <property type="term" value="F:hexosyltransferase activity"/>
    <property type="evidence" value="ECO:0007669"/>
    <property type="project" value="UniProtKB-UniRule"/>
</dbReference>
<dbReference type="Pfam" id="PF21702">
    <property type="entry name" value="GLGE_C"/>
    <property type="match status" value="1"/>
</dbReference>
<dbReference type="Gene3D" id="2.60.40.10">
    <property type="entry name" value="Immunoglobulins"/>
    <property type="match status" value="1"/>
</dbReference>
<dbReference type="GO" id="GO:0004553">
    <property type="term" value="F:hydrolase activity, hydrolyzing O-glycosyl compounds"/>
    <property type="evidence" value="ECO:0007669"/>
    <property type="project" value="InterPro"/>
</dbReference>
<evidence type="ECO:0000256" key="6">
    <source>
        <dbReference type="HAMAP-Rule" id="MF_02124"/>
    </source>
</evidence>
<comment type="catalytic activity">
    <reaction evidence="5 6">
        <text>alpha-maltose 1-phosphate + [(1-&gt;4)-alpha-D-glucosyl](n) = [(1-&gt;4)-alpha-D-glucosyl](n+2) + phosphate</text>
        <dbReference type="Rhea" id="RHEA:42692"/>
        <dbReference type="Rhea" id="RHEA-COMP:9584"/>
        <dbReference type="Rhea" id="RHEA-COMP:10183"/>
        <dbReference type="ChEBI" id="CHEBI:15444"/>
        <dbReference type="ChEBI" id="CHEBI:43474"/>
        <dbReference type="ChEBI" id="CHEBI:63576"/>
        <dbReference type="EC" id="2.4.99.16"/>
    </reaction>
</comment>
<evidence type="ECO:0000256" key="3">
    <source>
        <dbReference type="ARBA" id="ARBA00022679"/>
    </source>
</evidence>
<comment type="similarity">
    <text evidence="6">Belongs to the glycosyl hydrolase 13 family. GlgE subfamily.</text>
</comment>
<feature type="binding site" evidence="6">
    <location>
        <position position="317"/>
    </location>
    <ligand>
        <name>alpha-maltose 1-phosphate</name>
        <dbReference type="ChEBI" id="CHEBI:63576"/>
    </ligand>
</feature>
<organism evidence="8 9">
    <name type="scientific">Fulvivirga imtechensis AK7</name>
    <dbReference type="NCBI Taxonomy" id="1237149"/>
    <lineage>
        <taxon>Bacteria</taxon>
        <taxon>Pseudomonadati</taxon>
        <taxon>Bacteroidota</taxon>
        <taxon>Cytophagia</taxon>
        <taxon>Cytophagales</taxon>
        <taxon>Fulvivirgaceae</taxon>
        <taxon>Fulvivirga</taxon>
    </lineage>
</organism>
<evidence type="ECO:0000259" key="7">
    <source>
        <dbReference type="SMART" id="SM00642"/>
    </source>
</evidence>
<sequence length="662" mass="76872">MKELEGQKRVTIENVHPQIDCGKYPIKRTVGERITVTADIFVDGHDKVSAALLYRKGKSAKGKRGAESRWTEIPMTFQNNDRWEASFIPDSQGVYEYTIKGWIDYYGTWLDGLKKKFDAGQDVSVELLIGADLMENSRDRVTTAQKKKLKIWINDFSNGNPEKAVSEALSEDALKVMYDAQEHSLTRTYHRTLRVEVERERALFSAWYEFFPRSTSREQGRHGTFKDCEQIIPEISKMGFDVIYLPPIHPIGEKFRKGRNNALNAAKDDPGSPWAIGGKEGGHKAIHPQLGTMDDFVQLVKTANGHGIEVALDFAIQCSPDHPYVKDHPDWFKWRPDGTIQYAENPPKKYQDVLPVNFETEDWENLWLELKSIIEFWIGKGVTIFRVDNPHTKPFSFWEWMIAEVRKKYPDTIFLAEAFTRPRIMEQLAKIGFNQSYTYFTWRNTLEELQEYMGELTKSDMREYFRPNFWPNTPDILPISLEHKEEPAFITRIVLAATLSSNYGIYGPVFEFGVNEPYPGKEEYIDNEKYEIKHWDWEKTTKTKEVITRINKIRKENKALQSTWHIEFAETDNTQLLCYAKADQNKESKMIIVVNLDPVFAQSGWVRIPFEYLELPLGQPFELHDLLSGSKYTWQNEWNYVELHPSSMPAHVFLIEPGSSSV</sequence>
<dbReference type="PANTHER" id="PTHR47786">
    <property type="entry name" value="ALPHA-1,4-GLUCAN:MALTOSE-1-PHOSPHATE MALTOSYLTRANSFERASE"/>
    <property type="match status" value="1"/>
</dbReference>
<evidence type="ECO:0000256" key="1">
    <source>
        <dbReference type="ARBA" id="ARBA00011738"/>
    </source>
</evidence>
<dbReference type="EC" id="2.4.99.16" evidence="6"/>
<dbReference type="Pfam" id="PF11896">
    <property type="entry name" value="GlgE_dom_N_S"/>
    <property type="match status" value="1"/>
</dbReference>
<protein>
    <recommendedName>
        <fullName evidence="6">Alpha-1,4-glucan:maltose-1-phosphate maltosyltransferase</fullName>
        <shortName evidence="6">GMPMT</shortName>
        <ecNumber evidence="6">2.4.99.16</ecNumber>
    </recommendedName>
    <alternativeName>
        <fullName evidence="6">(1-&gt;4)-alpha-D-glucan:maltose-1-phosphate alpha-D-maltosyltransferase</fullName>
    </alternativeName>
</protein>
<proteinExistence type="inferred from homology"/>
<accession>L8JX34</accession>
<keyword evidence="9" id="KW-1185">Reference proteome</keyword>
<dbReference type="GO" id="GO:0030979">
    <property type="term" value="P:alpha-glucan biosynthetic process"/>
    <property type="evidence" value="ECO:0007669"/>
    <property type="project" value="UniProtKB-UniRule"/>
</dbReference>
<dbReference type="SMART" id="SM00642">
    <property type="entry name" value="Aamy"/>
    <property type="match status" value="1"/>
</dbReference>
<evidence type="ECO:0000313" key="9">
    <source>
        <dbReference type="Proteomes" id="UP000011135"/>
    </source>
</evidence>
<name>L8JX34_9BACT</name>
<gene>
    <name evidence="6" type="primary">glgE</name>
    <name evidence="8" type="ORF">C900_02045</name>
</gene>
<dbReference type="Proteomes" id="UP000011135">
    <property type="component" value="Unassembled WGS sequence"/>
</dbReference>
<dbReference type="PANTHER" id="PTHR47786:SF2">
    <property type="entry name" value="GLYCOSYL HYDROLASE FAMILY 13 CATALYTIC DOMAIN-CONTAINING PROTEIN"/>
    <property type="match status" value="1"/>
</dbReference>
<evidence type="ECO:0000256" key="2">
    <source>
        <dbReference type="ARBA" id="ARBA00022676"/>
    </source>
</evidence>
<dbReference type="InterPro" id="IPR006047">
    <property type="entry name" value="GH13_cat_dom"/>
</dbReference>
<feature type="binding site" evidence="6">
    <location>
        <begin position="529"/>
        <end position="530"/>
    </location>
    <ligand>
        <name>alpha-maltose 1-phosphate</name>
        <dbReference type="ChEBI" id="CHEBI:63576"/>
    </ligand>
</feature>
<feature type="active site" description="Nucleophile" evidence="6">
    <location>
        <position position="388"/>
    </location>
</feature>
<comment type="subunit">
    <text evidence="1 6">Homodimer.</text>
</comment>
<evidence type="ECO:0000256" key="4">
    <source>
        <dbReference type="ARBA" id="ARBA00023277"/>
    </source>
</evidence>
<dbReference type="PATRIC" id="fig|1237149.3.peg.221"/>